<dbReference type="InterPro" id="IPR027417">
    <property type="entry name" value="P-loop_NTPase"/>
</dbReference>
<dbReference type="GO" id="GO:0016887">
    <property type="term" value="F:ATP hydrolysis activity"/>
    <property type="evidence" value="ECO:0007669"/>
    <property type="project" value="InterPro"/>
</dbReference>
<feature type="domain" description="ABC transporter" evidence="8">
    <location>
        <begin position="499"/>
        <end position="727"/>
    </location>
</feature>
<dbReference type="PROSITE" id="PS50893">
    <property type="entry name" value="ABC_TRANSPORTER_2"/>
    <property type="match status" value="1"/>
</dbReference>
<dbReference type="InterPro" id="IPR017871">
    <property type="entry name" value="ABC_transporter-like_CS"/>
</dbReference>
<dbReference type="InterPro" id="IPR033838">
    <property type="entry name" value="CvaB_peptidase"/>
</dbReference>
<dbReference type="EMBL" id="NCEQ01000031">
    <property type="protein sequence ID" value="OYX54468.1"/>
    <property type="molecule type" value="Genomic_DNA"/>
</dbReference>
<evidence type="ECO:0000256" key="5">
    <source>
        <dbReference type="ARBA" id="ARBA00022989"/>
    </source>
</evidence>
<sequence>MVAGPPLRRRTPLMNIPSELNFARRRRLPVIQGAEAAECGLACMAMVARYHGHDVDLNGLRQRFTLSMSGATLRSIMGFADSLGFAPRALKVELSALSKVRLPAILHWDLNHFVVLKSVSGGKAVIHDPALGARTYSLDDLSNHFTGVALELTPSDTFEKVTARAPIKLSSLWSRMVGFWPAFFQILGLSLALQVAVFALPFQMQLVVDEAIFRADRDLLTVLAIGFGALVIVQSVIEALRAWALQIFGQMLSFQMVGNLVRHMIRLPSDWFEKRHVGDIISRIGSASAIQDVLTRGVIAAIIDGLMAVVAIIILLLYSPTLTAVVVGAVAINLILAFALFPAMKARTEEQIIESAREQSHIMETVRAATTIKVMGREAERESSWRNLYANAINADVSVGKFQISLGFTQGLITGLQTVIVIYLGARTILAGDGFSVGMLFAFLSFRQTFTDRANALINQAIQFRFLNLHLDRLADIVTAEIETSPAAAPPRLDVRGAMELRDIDFRYGAADRTVLEGLNLTVQPGEFLAITGASGGGKTTLLKLMLGLRHPTAGTITLDGQTATPDLWRAWREQVGVVAQDDRLLSGTIADNIAFFDPDLDMVRVQQAAYAAQVHEDIVRMPMQYLSLVGDMGSTLSGGQKQRVLLARALYRQPRILILDEGTANLDVKTEEVIADLIAQLPITRIVVAHRPALLQRADRVLVVESGTLSTAKVERPIAEREVAQA</sequence>
<accession>A0A258HDN9</accession>
<protein>
    <submittedName>
        <fullName evidence="11">ABC transporter</fullName>
    </submittedName>
</protein>
<evidence type="ECO:0000313" key="11">
    <source>
        <dbReference type="EMBL" id="OYX54468.1"/>
    </source>
</evidence>
<dbReference type="CDD" id="cd18567">
    <property type="entry name" value="ABC_6TM_CvaB_RaxB_like"/>
    <property type="match status" value="1"/>
</dbReference>
<dbReference type="Pfam" id="PF00664">
    <property type="entry name" value="ABC_membrane"/>
    <property type="match status" value="1"/>
</dbReference>
<keyword evidence="5 7" id="KW-1133">Transmembrane helix</keyword>
<dbReference type="GO" id="GO:0005524">
    <property type="term" value="F:ATP binding"/>
    <property type="evidence" value="ECO:0007669"/>
    <property type="project" value="UniProtKB-KW"/>
</dbReference>
<dbReference type="Pfam" id="PF00005">
    <property type="entry name" value="ABC_tran"/>
    <property type="match status" value="1"/>
</dbReference>
<dbReference type="Gene3D" id="3.90.70.10">
    <property type="entry name" value="Cysteine proteinases"/>
    <property type="match status" value="1"/>
</dbReference>
<dbReference type="PANTHER" id="PTHR24221">
    <property type="entry name" value="ATP-BINDING CASSETTE SUB-FAMILY B"/>
    <property type="match status" value="1"/>
</dbReference>
<feature type="transmembrane region" description="Helical" evidence="7">
    <location>
        <begin position="178"/>
        <end position="199"/>
    </location>
</feature>
<organism evidence="11 12">
    <name type="scientific">Brevundimonas subvibrioides</name>
    <dbReference type="NCBI Taxonomy" id="74313"/>
    <lineage>
        <taxon>Bacteria</taxon>
        <taxon>Pseudomonadati</taxon>
        <taxon>Pseudomonadota</taxon>
        <taxon>Alphaproteobacteria</taxon>
        <taxon>Caulobacterales</taxon>
        <taxon>Caulobacteraceae</taxon>
        <taxon>Brevundimonas</taxon>
    </lineage>
</organism>
<gene>
    <name evidence="11" type="ORF">B7Y86_16265</name>
</gene>
<dbReference type="InterPro" id="IPR005074">
    <property type="entry name" value="Peptidase_C39"/>
</dbReference>
<evidence type="ECO:0000259" key="8">
    <source>
        <dbReference type="PROSITE" id="PS50893"/>
    </source>
</evidence>
<evidence type="ECO:0000256" key="4">
    <source>
        <dbReference type="ARBA" id="ARBA00022840"/>
    </source>
</evidence>
<dbReference type="Pfam" id="PF03412">
    <property type="entry name" value="Peptidase_C39"/>
    <property type="match status" value="1"/>
</dbReference>
<dbReference type="GO" id="GO:0034040">
    <property type="term" value="F:ATPase-coupled lipid transmembrane transporter activity"/>
    <property type="evidence" value="ECO:0007669"/>
    <property type="project" value="TreeGrafter"/>
</dbReference>
<evidence type="ECO:0000259" key="9">
    <source>
        <dbReference type="PROSITE" id="PS50929"/>
    </source>
</evidence>
<keyword evidence="2 7" id="KW-0812">Transmembrane</keyword>
<dbReference type="InterPro" id="IPR003593">
    <property type="entry name" value="AAA+_ATPase"/>
</dbReference>
<dbReference type="InterPro" id="IPR011527">
    <property type="entry name" value="ABC1_TM_dom"/>
</dbReference>
<proteinExistence type="predicted"/>
<evidence type="ECO:0000256" key="1">
    <source>
        <dbReference type="ARBA" id="ARBA00004651"/>
    </source>
</evidence>
<dbReference type="SUPFAM" id="SSF52540">
    <property type="entry name" value="P-loop containing nucleoside triphosphate hydrolases"/>
    <property type="match status" value="1"/>
</dbReference>
<dbReference type="PROSITE" id="PS50929">
    <property type="entry name" value="ABC_TM1F"/>
    <property type="match status" value="1"/>
</dbReference>
<feature type="transmembrane region" description="Helical" evidence="7">
    <location>
        <begin position="293"/>
        <end position="318"/>
    </location>
</feature>
<keyword evidence="3" id="KW-0547">Nucleotide-binding</keyword>
<evidence type="ECO:0000256" key="2">
    <source>
        <dbReference type="ARBA" id="ARBA00022692"/>
    </source>
</evidence>
<evidence type="ECO:0000256" key="7">
    <source>
        <dbReference type="SAM" id="Phobius"/>
    </source>
</evidence>
<dbReference type="GO" id="GO:0140359">
    <property type="term" value="F:ABC-type transporter activity"/>
    <property type="evidence" value="ECO:0007669"/>
    <property type="project" value="InterPro"/>
</dbReference>
<dbReference type="SUPFAM" id="SSF90123">
    <property type="entry name" value="ABC transporter transmembrane region"/>
    <property type="match status" value="1"/>
</dbReference>
<dbReference type="GO" id="GO:0008234">
    <property type="term" value="F:cysteine-type peptidase activity"/>
    <property type="evidence" value="ECO:0007669"/>
    <property type="project" value="InterPro"/>
</dbReference>
<evidence type="ECO:0000256" key="3">
    <source>
        <dbReference type="ARBA" id="ARBA00022741"/>
    </source>
</evidence>
<dbReference type="Gene3D" id="1.20.1560.10">
    <property type="entry name" value="ABC transporter type 1, transmembrane domain"/>
    <property type="match status" value="1"/>
</dbReference>
<evidence type="ECO:0000259" key="10">
    <source>
        <dbReference type="PROSITE" id="PS50990"/>
    </source>
</evidence>
<reference evidence="11 12" key="1">
    <citation type="submission" date="2017-03" db="EMBL/GenBank/DDBJ databases">
        <title>Lifting the veil on microbial sulfur biogeochemistry in mining wastewaters.</title>
        <authorList>
            <person name="Kantor R.S."/>
            <person name="Colenbrander Nelson T."/>
            <person name="Marshall S."/>
            <person name="Bennett D."/>
            <person name="Apte S."/>
            <person name="Camacho D."/>
            <person name="Thomas B.C."/>
            <person name="Warren L.A."/>
            <person name="Banfield J.F."/>
        </authorList>
    </citation>
    <scope>NUCLEOTIDE SEQUENCE [LARGE SCALE GENOMIC DNA]</scope>
    <source>
        <strain evidence="11">32-68-21</strain>
    </source>
</reference>
<dbReference type="InterPro" id="IPR039421">
    <property type="entry name" value="Type_1_exporter"/>
</dbReference>
<dbReference type="PANTHER" id="PTHR24221:SF606">
    <property type="entry name" value="COLICIN V SECRETION-PROCESSING ATP-BINDING PROTEIN"/>
    <property type="match status" value="1"/>
</dbReference>
<feature type="transmembrane region" description="Helical" evidence="7">
    <location>
        <begin position="219"/>
        <end position="237"/>
    </location>
</feature>
<dbReference type="Gene3D" id="3.40.50.300">
    <property type="entry name" value="P-loop containing nucleotide triphosphate hydrolases"/>
    <property type="match status" value="1"/>
</dbReference>
<feature type="domain" description="ABC transmembrane type-1" evidence="9">
    <location>
        <begin position="186"/>
        <end position="464"/>
    </location>
</feature>
<dbReference type="AlphaFoldDB" id="A0A258HDN9"/>
<dbReference type="InterPro" id="IPR003439">
    <property type="entry name" value="ABC_transporter-like_ATP-bd"/>
</dbReference>
<dbReference type="PROSITE" id="PS00211">
    <property type="entry name" value="ABC_TRANSPORTER_1"/>
    <property type="match status" value="1"/>
</dbReference>
<dbReference type="InterPro" id="IPR036640">
    <property type="entry name" value="ABC1_TM_sf"/>
</dbReference>
<dbReference type="CDD" id="cd02419">
    <property type="entry name" value="Peptidase_C39C"/>
    <property type="match status" value="1"/>
</dbReference>
<dbReference type="GO" id="GO:0005886">
    <property type="term" value="C:plasma membrane"/>
    <property type="evidence" value="ECO:0007669"/>
    <property type="project" value="UniProtKB-SubCell"/>
</dbReference>
<dbReference type="PROSITE" id="PS50990">
    <property type="entry name" value="PEPTIDASE_C39"/>
    <property type="match status" value="1"/>
</dbReference>
<evidence type="ECO:0000256" key="6">
    <source>
        <dbReference type="ARBA" id="ARBA00023136"/>
    </source>
</evidence>
<keyword evidence="4" id="KW-0067">ATP-binding</keyword>
<feature type="domain" description="Peptidase C39" evidence="10">
    <location>
        <begin position="32"/>
        <end position="152"/>
    </location>
</feature>
<dbReference type="SMART" id="SM00382">
    <property type="entry name" value="AAA"/>
    <property type="match status" value="1"/>
</dbReference>
<comment type="caution">
    <text evidence="11">The sequence shown here is derived from an EMBL/GenBank/DDBJ whole genome shotgun (WGS) entry which is preliminary data.</text>
</comment>
<keyword evidence="6 7" id="KW-0472">Membrane</keyword>
<feature type="transmembrane region" description="Helical" evidence="7">
    <location>
        <begin position="324"/>
        <end position="343"/>
    </location>
</feature>
<evidence type="ECO:0000313" key="12">
    <source>
        <dbReference type="Proteomes" id="UP000216147"/>
    </source>
</evidence>
<dbReference type="GO" id="GO:0006508">
    <property type="term" value="P:proteolysis"/>
    <property type="evidence" value="ECO:0007669"/>
    <property type="project" value="InterPro"/>
</dbReference>
<name>A0A258HDN9_9CAUL</name>
<dbReference type="Proteomes" id="UP000216147">
    <property type="component" value="Unassembled WGS sequence"/>
</dbReference>
<comment type="subcellular location">
    <subcellularLocation>
        <location evidence="1">Cell membrane</location>
        <topology evidence="1">Multi-pass membrane protein</topology>
    </subcellularLocation>
</comment>